<reference evidence="1 2" key="1">
    <citation type="journal article" date="2011" name="PLoS Pathog.">
        <title>Endophytic Life Strategies Decoded by Genome and Transcriptome Analyses of the Mutualistic Root Symbiont Piriformospora indica.</title>
        <authorList>
            <person name="Zuccaro A."/>
            <person name="Lahrmann U."/>
            <person name="Guldener U."/>
            <person name="Langen G."/>
            <person name="Pfiffi S."/>
            <person name="Biedenkopf D."/>
            <person name="Wong P."/>
            <person name="Samans B."/>
            <person name="Grimm C."/>
            <person name="Basiewicz M."/>
            <person name="Murat C."/>
            <person name="Martin F."/>
            <person name="Kogel K.H."/>
        </authorList>
    </citation>
    <scope>NUCLEOTIDE SEQUENCE [LARGE SCALE GENOMIC DNA]</scope>
    <source>
        <strain evidence="1 2">DSM 11827</strain>
    </source>
</reference>
<dbReference type="EMBL" id="CAFZ01000253">
    <property type="protein sequence ID" value="CCA73794.1"/>
    <property type="molecule type" value="Genomic_DNA"/>
</dbReference>
<evidence type="ECO:0000313" key="1">
    <source>
        <dbReference type="EMBL" id="CCA73794.1"/>
    </source>
</evidence>
<dbReference type="Proteomes" id="UP000007148">
    <property type="component" value="Unassembled WGS sequence"/>
</dbReference>
<evidence type="ECO:0000313" key="2">
    <source>
        <dbReference type="Proteomes" id="UP000007148"/>
    </source>
</evidence>
<dbReference type="HOGENOM" id="CLU_2085707_0_0_1"/>
<dbReference type="InParanoid" id="G4TR51"/>
<gene>
    <name evidence="1" type="ORF">PIIN_07748</name>
</gene>
<organism evidence="1 2">
    <name type="scientific">Serendipita indica (strain DSM 11827)</name>
    <name type="common">Root endophyte fungus</name>
    <name type="synonym">Piriformospora indica</name>
    <dbReference type="NCBI Taxonomy" id="1109443"/>
    <lineage>
        <taxon>Eukaryota</taxon>
        <taxon>Fungi</taxon>
        <taxon>Dikarya</taxon>
        <taxon>Basidiomycota</taxon>
        <taxon>Agaricomycotina</taxon>
        <taxon>Agaricomycetes</taxon>
        <taxon>Sebacinales</taxon>
        <taxon>Serendipitaceae</taxon>
        <taxon>Serendipita</taxon>
    </lineage>
</organism>
<name>G4TR51_SERID</name>
<sequence>MTGRPRRAVTNGMIKLIEKNSGLSPTLFYFISPTRGHEYSALGTWDDLAPLLDQSEWHHPRIRGASVYRLGEPSTRNAWSSVLAIRCAYTLVLCPKALHQLREGLDEGWRTSHRFFP</sequence>
<proteinExistence type="predicted"/>
<accession>G4TR51</accession>
<dbReference type="AlphaFoldDB" id="G4TR51"/>
<comment type="caution">
    <text evidence="1">The sequence shown here is derived from an EMBL/GenBank/DDBJ whole genome shotgun (WGS) entry which is preliminary data.</text>
</comment>
<protein>
    <submittedName>
        <fullName evidence="1">Uncharacterized protein</fullName>
    </submittedName>
</protein>
<keyword evidence="2" id="KW-1185">Reference proteome</keyword>